<organism evidence="2 3">
    <name type="scientific">Kushneria aurantia</name>
    <dbReference type="NCBI Taxonomy" id="504092"/>
    <lineage>
        <taxon>Bacteria</taxon>
        <taxon>Pseudomonadati</taxon>
        <taxon>Pseudomonadota</taxon>
        <taxon>Gammaproteobacteria</taxon>
        <taxon>Oceanospirillales</taxon>
        <taxon>Halomonadaceae</taxon>
        <taxon>Kushneria</taxon>
    </lineage>
</organism>
<dbReference type="InterPro" id="IPR005358">
    <property type="entry name" value="Puta_zinc/iron-chelating_dom"/>
</dbReference>
<sequence length="149" mass="17138">MRERFWERFALEELDEHEWEALCDGCGQCCLVRLEDEESGDIATLSLACRLLDSDAVRCRDYPNRLSRAEGCLQLTPERVRRFYWLPQTCGYRRVARGETLPAWHPLISGDPMSVHRAGISVRGMTISEDAVDEQDYEDYIIAVLPIEG</sequence>
<reference evidence="2 3" key="1">
    <citation type="submission" date="2024-09" db="EMBL/GenBank/DDBJ databases">
        <authorList>
            <person name="Sun Q."/>
            <person name="Mori K."/>
        </authorList>
    </citation>
    <scope>NUCLEOTIDE SEQUENCE [LARGE SCALE GENOMIC DNA]</scope>
    <source>
        <strain evidence="2 3">CCM 7415</strain>
    </source>
</reference>
<dbReference type="PANTHER" id="PTHR37421:SF1">
    <property type="entry name" value="UPF0260 PROTEIN YCGN"/>
    <property type="match status" value="1"/>
</dbReference>
<dbReference type="NCBIfam" id="NF003507">
    <property type="entry name" value="PRK05170.2-5"/>
    <property type="match status" value="1"/>
</dbReference>
<evidence type="ECO:0000313" key="2">
    <source>
        <dbReference type="EMBL" id="MFC0269690.1"/>
    </source>
</evidence>
<protein>
    <recommendedName>
        <fullName evidence="1">UPF0260 protein ACFFHW_17140</fullName>
    </recommendedName>
</protein>
<evidence type="ECO:0000313" key="3">
    <source>
        <dbReference type="Proteomes" id="UP001589814"/>
    </source>
</evidence>
<accession>A0ABV6G7P6</accession>
<evidence type="ECO:0000256" key="1">
    <source>
        <dbReference type="HAMAP-Rule" id="MF_00676"/>
    </source>
</evidence>
<dbReference type="RefSeq" id="WP_019952522.1">
    <property type="nucleotide sequence ID" value="NZ_JBHLVX010000065.1"/>
</dbReference>
<proteinExistence type="inferred from homology"/>
<dbReference type="HAMAP" id="MF_00676">
    <property type="entry name" value="UPF0260"/>
    <property type="match status" value="1"/>
</dbReference>
<comment type="caution">
    <text evidence="2">The sequence shown here is derived from an EMBL/GenBank/DDBJ whole genome shotgun (WGS) entry which is preliminary data.</text>
</comment>
<keyword evidence="3" id="KW-1185">Reference proteome</keyword>
<dbReference type="PANTHER" id="PTHR37421">
    <property type="entry name" value="UPF0260 PROTEIN YCGN"/>
    <property type="match status" value="1"/>
</dbReference>
<comment type="similarity">
    <text evidence="1">Belongs to the UPF0260 family.</text>
</comment>
<dbReference type="NCBIfam" id="NF003501">
    <property type="entry name" value="PRK05170.1-5"/>
    <property type="match status" value="1"/>
</dbReference>
<dbReference type="EMBL" id="JBHLVX010000065">
    <property type="protein sequence ID" value="MFC0269690.1"/>
    <property type="molecule type" value="Genomic_DNA"/>
</dbReference>
<dbReference type="InterPro" id="IPR008228">
    <property type="entry name" value="UCP006173"/>
</dbReference>
<dbReference type="PIRSF" id="PIRSF006173">
    <property type="entry name" value="UCP006173"/>
    <property type="match status" value="1"/>
</dbReference>
<dbReference type="Pfam" id="PF03692">
    <property type="entry name" value="CxxCxxCC"/>
    <property type="match status" value="1"/>
</dbReference>
<gene>
    <name evidence="2" type="ORF">ACFFHW_17140</name>
</gene>
<dbReference type="Proteomes" id="UP001589814">
    <property type="component" value="Unassembled WGS sequence"/>
</dbReference>
<name>A0ABV6G7P6_9GAMM</name>